<keyword evidence="1" id="KW-0732">Signal</keyword>
<accession>A0A7V5NXU4</accession>
<dbReference type="EMBL" id="DROP01000311">
    <property type="protein sequence ID" value="HHI89224.1"/>
    <property type="molecule type" value="Genomic_DNA"/>
</dbReference>
<sequence>MMKNRVLWMMLTVVCLAALLFAAAKAIKHQNTQAQSLQTKPHEAVQAAKEIRPATIIAAEQRGDQIIVRGLGMPGASLGLFTGGKTIAGGRVNREGGWVMTADRLLEGETPQILDIVMRVKDKEVRSEQQLIVMGLPPNEEVSEEVPSSESLRPLLLLVAPGTSSRVLTSPYGTLPSRDGFELEAIDYDDSGGVIFSGHSKYPGKVQIYAGGTLVGESHVDQTGRWSLIFGNIMPVGEYDITAELVRSDGQKTRLALLFQRTKPDRKERVSEDQIVVKPQEDRILVRRQLLGGGHQYTLIFSPEALIGE</sequence>
<feature type="chain" id="PRO_5030961550" evidence="1">
    <location>
        <begin position="23"/>
        <end position="309"/>
    </location>
</feature>
<proteinExistence type="predicted"/>
<feature type="signal peptide" evidence="1">
    <location>
        <begin position="1"/>
        <end position="22"/>
    </location>
</feature>
<gene>
    <name evidence="2" type="ORF">ENK01_04640</name>
</gene>
<comment type="caution">
    <text evidence="2">The sequence shown here is derived from an EMBL/GenBank/DDBJ whole genome shotgun (WGS) entry which is preliminary data.</text>
</comment>
<evidence type="ECO:0000313" key="2">
    <source>
        <dbReference type="EMBL" id="HHI89224.1"/>
    </source>
</evidence>
<dbReference type="Proteomes" id="UP000885806">
    <property type="component" value="Unassembled WGS sequence"/>
</dbReference>
<dbReference type="AlphaFoldDB" id="A0A7V5NXU4"/>
<reference evidence="2" key="1">
    <citation type="journal article" date="2020" name="mSystems">
        <title>Genome- and Community-Level Interaction Insights into Carbon Utilization and Element Cycling Functions of Hydrothermarchaeota in Hydrothermal Sediment.</title>
        <authorList>
            <person name="Zhou Z."/>
            <person name="Liu Y."/>
            <person name="Xu W."/>
            <person name="Pan J."/>
            <person name="Luo Z.H."/>
            <person name="Li M."/>
        </authorList>
    </citation>
    <scope>NUCLEOTIDE SEQUENCE [LARGE SCALE GENOMIC DNA]</scope>
    <source>
        <strain evidence="2">HyVt-538</strain>
    </source>
</reference>
<organism evidence="2">
    <name type="scientific">Hellea balneolensis</name>
    <dbReference type="NCBI Taxonomy" id="287478"/>
    <lineage>
        <taxon>Bacteria</taxon>
        <taxon>Pseudomonadati</taxon>
        <taxon>Pseudomonadota</taxon>
        <taxon>Alphaproteobacteria</taxon>
        <taxon>Maricaulales</taxon>
        <taxon>Robiginitomaculaceae</taxon>
        <taxon>Hellea</taxon>
    </lineage>
</organism>
<name>A0A7V5NXU4_9PROT</name>
<evidence type="ECO:0000256" key="1">
    <source>
        <dbReference type="SAM" id="SignalP"/>
    </source>
</evidence>
<protein>
    <submittedName>
        <fullName evidence="2">Uncharacterized protein</fullName>
    </submittedName>
</protein>